<evidence type="ECO:0000313" key="2">
    <source>
        <dbReference type="EMBL" id="MBU9736306.1"/>
    </source>
</evidence>
<dbReference type="EMBL" id="JAHQCW010000008">
    <property type="protein sequence ID" value="MBU9736306.1"/>
    <property type="molecule type" value="Genomic_DNA"/>
</dbReference>
<feature type="compositionally biased region" description="Basic and acidic residues" evidence="1">
    <location>
        <begin position="33"/>
        <end position="43"/>
    </location>
</feature>
<dbReference type="RefSeq" id="WP_238721200.1">
    <property type="nucleotide sequence ID" value="NZ_JAHQCW010000008.1"/>
</dbReference>
<proteinExistence type="predicted"/>
<name>A0A949NDS6_9FIRM</name>
<reference evidence="2" key="1">
    <citation type="submission" date="2021-06" db="EMBL/GenBank/DDBJ databases">
        <title>Description of novel taxa of the family Lachnospiraceae.</title>
        <authorList>
            <person name="Chaplin A.V."/>
            <person name="Sokolova S.R."/>
            <person name="Pikina A.P."/>
            <person name="Korzhanova M."/>
            <person name="Belova V."/>
            <person name="Korostin D."/>
            <person name="Efimov B.A."/>
        </authorList>
    </citation>
    <scope>NUCLEOTIDE SEQUENCE</scope>
    <source>
        <strain evidence="2">ASD5720</strain>
    </source>
</reference>
<protein>
    <submittedName>
        <fullName evidence="2">Uncharacterized protein</fullName>
    </submittedName>
</protein>
<dbReference type="Proteomes" id="UP000712157">
    <property type="component" value="Unassembled WGS sequence"/>
</dbReference>
<organism evidence="2 3">
    <name type="scientific">Diplocloster agilis</name>
    <dbReference type="NCBI Taxonomy" id="2850323"/>
    <lineage>
        <taxon>Bacteria</taxon>
        <taxon>Bacillati</taxon>
        <taxon>Bacillota</taxon>
        <taxon>Clostridia</taxon>
        <taxon>Lachnospirales</taxon>
        <taxon>Lachnospiraceae</taxon>
        <taxon>Diplocloster</taxon>
    </lineage>
</organism>
<keyword evidence="3" id="KW-1185">Reference proteome</keyword>
<evidence type="ECO:0000313" key="3">
    <source>
        <dbReference type="Proteomes" id="UP000712157"/>
    </source>
</evidence>
<evidence type="ECO:0000256" key="1">
    <source>
        <dbReference type="SAM" id="MobiDB-lite"/>
    </source>
</evidence>
<sequence length="244" mass="26492">MRNQLFKFLCIVIASVIVFNGCSGLKTEVKTDVKTDGTEEAESKNIIAGGTDQSSGANKTDEPEAADQMDTASGFMDWLPKGITKVMSETKPNDQVKAAIIKYYEIPEEEWGETRYYYNYVDLNEDNKDEIFVFVMGNYVSGSGGSSALLLNGEDGSIEQAFTLVNTPVIVTDEKVNGNRSLILQRSGGGAACENVILTYKKGVYTNVADAEAIGSIDDVKGTAIICNDLAADIENQNYLTLQD</sequence>
<gene>
    <name evidence="2" type="ORF">KTH89_07125</name>
</gene>
<feature type="region of interest" description="Disordered" evidence="1">
    <location>
        <begin position="33"/>
        <end position="67"/>
    </location>
</feature>
<dbReference type="AlphaFoldDB" id="A0A949NDS6"/>
<comment type="caution">
    <text evidence="2">The sequence shown here is derived from an EMBL/GenBank/DDBJ whole genome shotgun (WGS) entry which is preliminary data.</text>
</comment>
<accession>A0A949NDS6</accession>